<reference evidence="1" key="1">
    <citation type="journal article" date="2014" name="Int. J. Syst. Evol. Microbiol.">
        <title>Complete genome sequence of Corynebacterium casei LMG S-19264T (=DSM 44701T), isolated from a smear-ripened cheese.</title>
        <authorList>
            <consortium name="US DOE Joint Genome Institute (JGI-PGF)"/>
            <person name="Walter F."/>
            <person name="Albersmeier A."/>
            <person name="Kalinowski J."/>
            <person name="Ruckert C."/>
        </authorList>
    </citation>
    <scope>NUCLEOTIDE SEQUENCE</scope>
    <source>
        <strain evidence="1">JCM 4346</strain>
    </source>
</reference>
<comment type="caution">
    <text evidence="1">The sequence shown here is derived from an EMBL/GenBank/DDBJ whole genome shotgun (WGS) entry which is preliminary data.</text>
</comment>
<dbReference type="Proteomes" id="UP000658320">
    <property type="component" value="Unassembled WGS sequence"/>
</dbReference>
<sequence length="169" mass="18920">MRASILELRRHDWSALRCGCGQSGAHLTEAFRRLLDARSTQETIGHTLENHLEVQSMLFEVAPHAVPVMLTALGEDLHDSVRRHFLGMLEYLVTGESHRSEIEAGRPDLEEQCVAAVREGILVLYTEAVSGDAEAAFDILEFVDEDEDRLEYYRQALSRRDGKAGKGQG</sequence>
<name>A0A918CDU1_9ACTN</name>
<dbReference type="RefSeq" id="WP_229911042.1">
    <property type="nucleotide sequence ID" value="NZ_BMSX01000008.1"/>
</dbReference>
<gene>
    <name evidence="1" type="ORF">GCM10010251_36960</name>
</gene>
<dbReference type="EMBL" id="BMSX01000008">
    <property type="protein sequence ID" value="GGR17593.1"/>
    <property type="molecule type" value="Genomic_DNA"/>
</dbReference>
<evidence type="ECO:0000313" key="2">
    <source>
        <dbReference type="Proteomes" id="UP000658320"/>
    </source>
</evidence>
<accession>A0A918CDU1</accession>
<organism evidence="1 2">
    <name type="scientific">Streptomyces aurantiogriseus</name>
    <dbReference type="NCBI Taxonomy" id="66870"/>
    <lineage>
        <taxon>Bacteria</taxon>
        <taxon>Bacillati</taxon>
        <taxon>Actinomycetota</taxon>
        <taxon>Actinomycetes</taxon>
        <taxon>Kitasatosporales</taxon>
        <taxon>Streptomycetaceae</taxon>
        <taxon>Streptomyces</taxon>
    </lineage>
</organism>
<proteinExistence type="predicted"/>
<evidence type="ECO:0000313" key="1">
    <source>
        <dbReference type="EMBL" id="GGR17593.1"/>
    </source>
</evidence>
<protein>
    <submittedName>
        <fullName evidence="1">Uncharacterized protein</fullName>
    </submittedName>
</protein>
<reference evidence="1" key="2">
    <citation type="submission" date="2020-09" db="EMBL/GenBank/DDBJ databases">
        <authorList>
            <person name="Sun Q."/>
            <person name="Ohkuma M."/>
        </authorList>
    </citation>
    <scope>NUCLEOTIDE SEQUENCE</scope>
    <source>
        <strain evidence="1">JCM 4346</strain>
    </source>
</reference>
<dbReference type="AlphaFoldDB" id="A0A918CDU1"/>
<keyword evidence="2" id="KW-1185">Reference proteome</keyword>